<dbReference type="InterPro" id="IPR014222">
    <property type="entry name" value="Cyt_c_oxidase_su2"/>
</dbReference>
<dbReference type="InterPro" id="IPR008972">
    <property type="entry name" value="Cupredoxin"/>
</dbReference>
<evidence type="ECO:0000256" key="15">
    <source>
        <dbReference type="RuleBase" id="RU004024"/>
    </source>
</evidence>
<proteinExistence type="inferred from homology"/>
<reference evidence="19 20" key="1">
    <citation type="submission" date="2022-04" db="EMBL/GenBank/DDBJ databases">
        <title>Halobacillus sp. isolated from saltern.</title>
        <authorList>
            <person name="Won M."/>
            <person name="Lee C.-M."/>
            <person name="Woen H.-Y."/>
            <person name="Kwon S.-W."/>
        </authorList>
    </citation>
    <scope>NUCLEOTIDE SEQUENCE [LARGE SCALE GENOMIC DNA]</scope>
    <source>
        <strain evidence="19 20">SSBR10-3</strain>
    </source>
</reference>
<evidence type="ECO:0000256" key="2">
    <source>
        <dbReference type="ARBA" id="ARBA00007866"/>
    </source>
</evidence>
<keyword evidence="9 16" id="KW-1133">Transmembrane helix</keyword>
<dbReference type="EC" id="7.1.1.9" evidence="15"/>
<evidence type="ECO:0000313" key="19">
    <source>
        <dbReference type="EMBL" id="UOQ45279.1"/>
    </source>
</evidence>
<dbReference type="PANTHER" id="PTHR22888">
    <property type="entry name" value="CYTOCHROME C OXIDASE, SUBUNIT II"/>
    <property type="match status" value="1"/>
</dbReference>
<keyword evidence="5 14" id="KW-0812">Transmembrane</keyword>
<dbReference type="PROSITE" id="PS50857">
    <property type="entry name" value="COX2_CUA"/>
    <property type="match status" value="1"/>
</dbReference>
<keyword evidence="8 14" id="KW-0249">Electron transport</keyword>
<accession>A0ABY4ELE3</accession>
<dbReference type="SUPFAM" id="SSF81464">
    <property type="entry name" value="Cytochrome c oxidase subunit II-like, transmembrane region"/>
    <property type="match status" value="1"/>
</dbReference>
<evidence type="ECO:0000256" key="3">
    <source>
        <dbReference type="ARBA" id="ARBA00022448"/>
    </source>
</evidence>
<dbReference type="RefSeq" id="WP_244711877.1">
    <property type="nucleotide sequence ID" value="NZ_CP095073.1"/>
</dbReference>
<evidence type="ECO:0000256" key="4">
    <source>
        <dbReference type="ARBA" id="ARBA00022660"/>
    </source>
</evidence>
<keyword evidence="4 14" id="KW-0679">Respiratory chain</keyword>
<feature type="transmembrane region" description="Helical" evidence="16">
    <location>
        <begin position="37"/>
        <end position="61"/>
    </location>
</feature>
<dbReference type="PRINTS" id="PR01166">
    <property type="entry name" value="CYCOXIDASEII"/>
</dbReference>
<evidence type="ECO:0000256" key="16">
    <source>
        <dbReference type="SAM" id="Phobius"/>
    </source>
</evidence>
<dbReference type="PROSITE" id="PS50999">
    <property type="entry name" value="COX2_TM"/>
    <property type="match status" value="1"/>
</dbReference>
<comment type="cofactor">
    <cofactor evidence="15">
        <name>Cu cation</name>
        <dbReference type="ChEBI" id="CHEBI:23378"/>
    </cofactor>
    <text evidence="15">Binds a copper A center.</text>
</comment>
<evidence type="ECO:0000256" key="12">
    <source>
        <dbReference type="ARBA" id="ARBA00024688"/>
    </source>
</evidence>
<evidence type="ECO:0000256" key="7">
    <source>
        <dbReference type="ARBA" id="ARBA00022967"/>
    </source>
</evidence>
<evidence type="ECO:0000256" key="14">
    <source>
        <dbReference type="RuleBase" id="RU000456"/>
    </source>
</evidence>
<evidence type="ECO:0000256" key="8">
    <source>
        <dbReference type="ARBA" id="ARBA00022982"/>
    </source>
</evidence>
<dbReference type="InterPro" id="IPR011759">
    <property type="entry name" value="Cyt_c_oxidase_su2_TM_dom"/>
</dbReference>
<evidence type="ECO:0000259" key="18">
    <source>
        <dbReference type="PROSITE" id="PS50999"/>
    </source>
</evidence>
<comment type="subcellular location">
    <subcellularLocation>
        <location evidence="14">Cell membrane</location>
        <topology evidence="14">Multi-pass membrane protein</topology>
    </subcellularLocation>
    <subcellularLocation>
        <location evidence="1">Membrane</location>
        <topology evidence="1">Multi-pass membrane protein</topology>
    </subcellularLocation>
</comment>
<dbReference type="PANTHER" id="PTHR22888:SF18">
    <property type="entry name" value="CYTOCHROME BO(3) UBIQUINOL OXIDASE SUBUNIT 2"/>
    <property type="match status" value="1"/>
</dbReference>
<dbReference type="InterPro" id="IPR001505">
    <property type="entry name" value="Copper_CuA"/>
</dbReference>
<feature type="transmembrane region" description="Helical" evidence="16">
    <location>
        <begin position="82"/>
        <end position="103"/>
    </location>
</feature>
<evidence type="ECO:0000256" key="13">
    <source>
        <dbReference type="ARBA" id="ARBA00047816"/>
    </source>
</evidence>
<comment type="similarity">
    <text evidence="2 14">Belongs to the cytochrome c oxidase subunit 2 family.</text>
</comment>
<comment type="function">
    <text evidence="12 15">Subunits I and II form the functional core of the enzyme complex. Electrons originating in cytochrome c are transferred via heme a and Cu(A) to the binuclear center formed by heme a3 and Cu(B).</text>
</comment>
<evidence type="ECO:0000313" key="20">
    <source>
        <dbReference type="Proteomes" id="UP000831787"/>
    </source>
</evidence>
<comment type="catalytic activity">
    <reaction evidence="13 15">
        <text>4 Fe(II)-[cytochrome c] + O2 + 8 H(+)(in) = 4 Fe(III)-[cytochrome c] + 2 H2O + 4 H(+)(out)</text>
        <dbReference type="Rhea" id="RHEA:11436"/>
        <dbReference type="Rhea" id="RHEA-COMP:10350"/>
        <dbReference type="Rhea" id="RHEA-COMP:14399"/>
        <dbReference type="ChEBI" id="CHEBI:15377"/>
        <dbReference type="ChEBI" id="CHEBI:15378"/>
        <dbReference type="ChEBI" id="CHEBI:15379"/>
        <dbReference type="ChEBI" id="CHEBI:29033"/>
        <dbReference type="ChEBI" id="CHEBI:29034"/>
        <dbReference type="EC" id="7.1.1.9"/>
    </reaction>
</comment>
<keyword evidence="6 15" id="KW-0479">Metal-binding</keyword>
<keyword evidence="11 16" id="KW-0472">Membrane</keyword>
<evidence type="ECO:0000256" key="5">
    <source>
        <dbReference type="ARBA" id="ARBA00022692"/>
    </source>
</evidence>
<feature type="domain" description="Cytochrome oxidase subunit II copper A binding" evidence="17">
    <location>
        <begin position="121"/>
        <end position="232"/>
    </location>
</feature>
<dbReference type="EMBL" id="CP095073">
    <property type="protein sequence ID" value="UOQ45279.1"/>
    <property type="molecule type" value="Genomic_DNA"/>
</dbReference>
<dbReference type="SUPFAM" id="SSF49503">
    <property type="entry name" value="Cupredoxins"/>
    <property type="match status" value="1"/>
</dbReference>
<evidence type="ECO:0000256" key="11">
    <source>
        <dbReference type="ARBA" id="ARBA00023136"/>
    </source>
</evidence>
<evidence type="ECO:0000256" key="6">
    <source>
        <dbReference type="ARBA" id="ARBA00022723"/>
    </source>
</evidence>
<dbReference type="NCBIfam" id="TIGR02866">
    <property type="entry name" value="CoxB"/>
    <property type="match status" value="1"/>
</dbReference>
<keyword evidence="3 14" id="KW-0813">Transport</keyword>
<name>A0ABY4ELE3_9BACI</name>
<feature type="domain" description="Cytochrome oxidase subunit II transmembrane region profile" evidence="18">
    <location>
        <begin position="15"/>
        <end position="113"/>
    </location>
</feature>
<evidence type="ECO:0000256" key="1">
    <source>
        <dbReference type="ARBA" id="ARBA00004141"/>
    </source>
</evidence>
<evidence type="ECO:0000256" key="9">
    <source>
        <dbReference type="ARBA" id="ARBA00022989"/>
    </source>
</evidence>
<dbReference type="PROSITE" id="PS00078">
    <property type="entry name" value="COX2"/>
    <property type="match status" value="1"/>
</dbReference>
<sequence length="235" mass="26399">MRCLRFVPLIVLVTLLSGCQIRVLNPASDTAQTQSNLIYLSFGLMMLVLIVVIILFTRFVYKYRETGERIGCIPGDKKENKLYEIIWTVLPVLLLVVLAVPTVKATYDLTYKSAAGEGFKQDAVNVQVEARQFAWTFTYENGKKSHTELVLPVDKKAALTISSVDVVHSFWVPRLGGKMDAIPGKKTHLAFVPNKQGTYQGKCAEFCGSGHATMRFKARVVSEDEYEKWLRTEGE</sequence>
<organism evidence="19 20">
    <name type="scientific">Halobacillus salinarum</name>
    <dbReference type="NCBI Taxonomy" id="2932257"/>
    <lineage>
        <taxon>Bacteria</taxon>
        <taxon>Bacillati</taxon>
        <taxon>Bacillota</taxon>
        <taxon>Bacilli</taxon>
        <taxon>Bacillales</taxon>
        <taxon>Bacillaceae</taxon>
        <taxon>Halobacillus</taxon>
    </lineage>
</organism>
<dbReference type="InterPro" id="IPR002429">
    <property type="entry name" value="CcO_II-like_C"/>
</dbReference>
<gene>
    <name evidence="19" type="primary">coxB</name>
    <name evidence="19" type="ORF">MUN89_04845</name>
</gene>
<keyword evidence="7" id="KW-1278">Translocase</keyword>
<dbReference type="Pfam" id="PF02790">
    <property type="entry name" value="COX2_TM"/>
    <property type="match status" value="1"/>
</dbReference>
<dbReference type="InterPro" id="IPR036257">
    <property type="entry name" value="Cyt_c_oxidase_su2_TM_sf"/>
</dbReference>
<protein>
    <recommendedName>
        <fullName evidence="15">Cytochrome c oxidase subunit 2</fullName>
        <ecNumber evidence="15">7.1.1.9</ecNumber>
    </recommendedName>
</protein>
<evidence type="ECO:0000256" key="10">
    <source>
        <dbReference type="ARBA" id="ARBA00023008"/>
    </source>
</evidence>
<dbReference type="Pfam" id="PF00116">
    <property type="entry name" value="COX2"/>
    <property type="match status" value="1"/>
</dbReference>
<dbReference type="Gene3D" id="2.60.40.420">
    <property type="entry name" value="Cupredoxins - blue copper proteins"/>
    <property type="match status" value="1"/>
</dbReference>
<evidence type="ECO:0000259" key="17">
    <source>
        <dbReference type="PROSITE" id="PS50857"/>
    </source>
</evidence>
<keyword evidence="10 15" id="KW-0186">Copper</keyword>
<dbReference type="Gene3D" id="1.10.287.90">
    <property type="match status" value="1"/>
</dbReference>
<keyword evidence="20" id="KW-1185">Reference proteome</keyword>
<dbReference type="InterPro" id="IPR045187">
    <property type="entry name" value="CcO_II"/>
</dbReference>
<dbReference type="PROSITE" id="PS51257">
    <property type="entry name" value="PROKAR_LIPOPROTEIN"/>
    <property type="match status" value="1"/>
</dbReference>
<dbReference type="Proteomes" id="UP000831787">
    <property type="component" value="Chromosome"/>
</dbReference>